<protein>
    <recommendedName>
        <fullName evidence="2">CCHC-type domain-containing protein</fullName>
    </recommendedName>
</protein>
<feature type="region of interest" description="Disordered" evidence="1">
    <location>
        <begin position="379"/>
        <end position="440"/>
    </location>
</feature>
<dbReference type="GO" id="GO:0003723">
    <property type="term" value="F:RNA binding"/>
    <property type="evidence" value="ECO:0007669"/>
    <property type="project" value="InterPro"/>
</dbReference>
<dbReference type="Proteomes" id="UP000472277">
    <property type="component" value="Chromosome 24"/>
</dbReference>
<reference evidence="3" key="2">
    <citation type="submission" date="2025-09" db="UniProtKB">
        <authorList>
            <consortium name="Ensembl"/>
        </authorList>
    </citation>
    <scope>IDENTIFICATION</scope>
</reference>
<evidence type="ECO:0000313" key="4">
    <source>
        <dbReference type="Proteomes" id="UP000472277"/>
    </source>
</evidence>
<organism evidence="3 4">
    <name type="scientific">Salmo trutta</name>
    <name type="common">Brown trout</name>
    <dbReference type="NCBI Taxonomy" id="8032"/>
    <lineage>
        <taxon>Eukaryota</taxon>
        <taxon>Metazoa</taxon>
        <taxon>Chordata</taxon>
        <taxon>Craniata</taxon>
        <taxon>Vertebrata</taxon>
        <taxon>Euteleostomi</taxon>
        <taxon>Actinopterygii</taxon>
        <taxon>Neopterygii</taxon>
        <taxon>Teleostei</taxon>
        <taxon>Protacanthopterygii</taxon>
        <taxon>Salmoniformes</taxon>
        <taxon>Salmonidae</taxon>
        <taxon>Salmoninae</taxon>
        <taxon>Salmo</taxon>
    </lineage>
</organism>
<feature type="region of interest" description="Disordered" evidence="1">
    <location>
        <begin position="601"/>
        <end position="627"/>
    </location>
</feature>
<feature type="compositionally biased region" description="Polar residues" evidence="1">
    <location>
        <begin position="317"/>
        <end position="327"/>
    </location>
</feature>
<feature type="domain" description="CCHC-type" evidence="2">
    <location>
        <begin position="225"/>
        <end position="241"/>
    </location>
</feature>
<dbReference type="InterPro" id="IPR057811">
    <property type="entry name" value="RBD_ZCCHC3_2nd"/>
</dbReference>
<dbReference type="Ensembl" id="ENSSTUT00000008212.1">
    <property type="protein sequence ID" value="ENSSTUP00000007738.1"/>
    <property type="gene ID" value="ENSSTUG00000003775.1"/>
</dbReference>
<proteinExistence type="predicted"/>
<dbReference type="GO" id="GO:0003690">
    <property type="term" value="F:double-stranded DNA binding"/>
    <property type="evidence" value="ECO:0007669"/>
    <property type="project" value="InterPro"/>
</dbReference>
<dbReference type="Pfam" id="PF23058">
    <property type="entry name" value="RBD_ZCCHC3_2nd"/>
    <property type="match status" value="1"/>
</dbReference>
<name>A0A673WF81_SALTR</name>
<feature type="compositionally biased region" description="Basic and acidic residues" evidence="1">
    <location>
        <begin position="266"/>
        <end position="281"/>
    </location>
</feature>
<dbReference type="PANTHER" id="PTHR22639">
    <property type="entry name" value="GAG-RELATED PROTEIN"/>
    <property type="match status" value="1"/>
</dbReference>
<dbReference type="GO" id="GO:0008270">
    <property type="term" value="F:zinc ion binding"/>
    <property type="evidence" value="ECO:0007669"/>
    <property type="project" value="InterPro"/>
</dbReference>
<dbReference type="AlphaFoldDB" id="A0A673WF81"/>
<dbReference type="InterPro" id="IPR057810">
    <property type="entry name" value="RBD_ZCCHC3_1st"/>
</dbReference>
<dbReference type="PANTHER" id="PTHR22639:SF7">
    <property type="entry name" value="CCHC-TYPE DOMAIN-CONTAINING PROTEIN"/>
    <property type="match status" value="1"/>
</dbReference>
<dbReference type="InterPro" id="IPR001878">
    <property type="entry name" value="Znf_CCHC"/>
</dbReference>
<sequence>MAGSGNTGSVPRAGLKNTIRFAWKQEGETRMPRDTFARTVLMGALSLKVPDVMCLQGNSMEEAYDVTFYTESKSDGVMEKVKEAKGERPLSFFNIVCLARRNFRTINIHMYNPHVTDMAVAAFLGRYCEVTSGARYVKDSLGFWNGRRQFQVLLREDPGGFEGFLHPPAVFSLGSDRGMLFYARQPPFCRKCREYGHGTASCGLVKCRFCMSEEHEAKNCMAPKECHGCGSKQHLFRECPARQQTYAAAAAGGRMAGGKGMEEKRRLGEGDLGHRPEEAARRMASGEPEKQARSSPAPNVGGKVVLERSSVEVDPETQMSTGTQSISRPPGEVGGATGELGSSLDEDYVDEEAFGALVGEMREMVEEIQVSQTRTVEWGSISPLPATPRTKRDASTAQQAQQESGLFLESGEARRKKKKKRLSLETGEGQSGLEGVGRVFGDSATEVTPLSPRVSSLTHTQMDIDLVTPALCMPDGDGVSQAFSGTPGPPIHNPNTLPASWVSQRGDAVDGEASEVEGQRFLSVDVRGVGEMVSTAEVSPLSSRGPSLQIIQMDANLSSPGLFLPGEDGVSQAISGTPGPPIPNPFPASWGSLEGGMGGGKFGGASGAAGPASMIDEDLYPPDGVST</sequence>
<reference evidence="3" key="1">
    <citation type="submission" date="2025-08" db="UniProtKB">
        <authorList>
            <consortium name="Ensembl"/>
        </authorList>
    </citation>
    <scope>IDENTIFICATION</scope>
</reference>
<evidence type="ECO:0000313" key="3">
    <source>
        <dbReference type="Ensembl" id="ENSSTUP00000007738.1"/>
    </source>
</evidence>
<feature type="domain" description="CCHC-type" evidence="2">
    <location>
        <begin position="188"/>
        <end position="204"/>
    </location>
</feature>
<feature type="region of interest" description="Disordered" evidence="1">
    <location>
        <begin position="266"/>
        <end position="348"/>
    </location>
</feature>
<feature type="domain" description="CCHC-type" evidence="2">
    <location>
        <begin position="206"/>
        <end position="222"/>
    </location>
</feature>
<evidence type="ECO:0000259" key="2">
    <source>
        <dbReference type="SMART" id="SM00343"/>
    </source>
</evidence>
<dbReference type="Gene3D" id="4.10.60.10">
    <property type="entry name" value="Zinc finger, CCHC-type"/>
    <property type="match status" value="1"/>
</dbReference>
<dbReference type="InterPro" id="IPR042509">
    <property type="entry name" value="ZCCHC3"/>
</dbReference>
<accession>A0A673WF81</accession>
<dbReference type="GeneTree" id="ENSGT00530000063983"/>
<dbReference type="GO" id="GO:0002218">
    <property type="term" value="P:activation of innate immune response"/>
    <property type="evidence" value="ECO:0007669"/>
    <property type="project" value="InterPro"/>
</dbReference>
<evidence type="ECO:0000256" key="1">
    <source>
        <dbReference type="SAM" id="MobiDB-lite"/>
    </source>
</evidence>
<dbReference type="Pfam" id="PF23057">
    <property type="entry name" value="RBD_ZCCHC3_1st"/>
    <property type="match status" value="1"/>
</dbReference>
<feature type="compositionally biased region" description="Polar residues" evidence="1">
    <location>
        <begin position="395"/>
        <end position="404"/>
    </location>
</feature>
<dbReference type="InParanoid" id="A0A673WF81"/>
<dbReference type="SMART" id="SM00343">
    <property type="entry name" value="ZnF_C2HC"/>
    <property type="match status" value="3"/>
</dbReference>
<keyword evidence="4" id="KW-1185">Reference proteome</keyword>